<feature type="domain" description="Thiamine pyrophosphate enzyme TPP-binding" evidence="16">
    <location>
        <begin position="466"/>
        <end position="615"/>
    </location>
</feature>
<dbReference type="GO" id="GO:0050660">
    <property type="term" value="F:flavin adenine dinucleotide binding"/>
    <property type="evidence" value="ECO:0007669"/>
    <property type="project" value="InterPro"/>
</dbReference>
<dbReference type="UniPathway" id="UPA00047">
    <property type="reaction ID" value="UER00055"/>
</dbReference>
<comment type="catalytic activity">
    <reaction evidence="13 14">
        <text>2 pyruvate + H(+) = (2S)-2-acetolactate + CO2</text>
        <dbReference type="Rhea" id="RHEA:25249"/>
        <dbReference type="ChEBI" id="CHEBI:15361"/>
        <dbReference type="ChEBI" id="CHEBI:15378"/>
        <dbReference type="ChEBI" id="CHEBI:16526"/>
        <dbReference type="ChEBI" id="CHEBI:58476"/>
        <dbReference type="EC" id="2.2.1.6"/>
    </reaction>
</comment>
<evidence type="ECO:0000313" key="20">
    <source>
        <dbReference type="Proteomes" id="UP000198501"/>
    </source>
</evidence>
<evidence type="ECO:0000256" key="13">
    <source>
        <dbReference type="ARBA" id="ARBA00048670"/>
    </source>
</evidence>
<dbReference type="PANTHER" id="PTHR18968:SF13">
    <property type="entry name" value="ACETOLACTATE SYNTHASE CATALYTIC SUBUNIT, MITOCHONDRIAL"/>
    <property type="match status" value="1"/>
</dbReference>
<dbReference type="FunFam" id="3.40.50.1220:FF:000008">
    <property type="entry name" value="Acetolactate synthase"/>
    <property type="match status" value="1"/>
</dbReference>
<evidence type="ECO:0000256" key="8">
    <source>
        <dbReference type="ARBA" id="ARBA00022723"/>
    </source>
</evidence>
<dbReference type="InterPro" id="IPR045229">
    <property type="entry name" value="TPP_enz"/>
</dbReference>
<dbReference type="Proteomes" id="UP001156645">
    <property type="component" value="Unassembled WGS sequence"/>
</dbReference>
<keyword evidence="21" id="KW-1185">Reference proteome</keyword>
<dbReference type="SUPFAM" id="SSF52518">
    <property type="entry name" value="Thiamin diphosphate-binding fold (THDP-binding)"/>
    <property type="match status" value="2"/>
</dbReference>
<keyword evidence="5 14" id="KW-0028">Amino-acid biosynthesis</keyword>
<dbReference type="SUPFAM" id="SSF52467">
    <property type="entry name" value="DHS-like NAD/FAD-binding domain"/>
    <property type="match status" value="1"/>
</dbReference>
<evidence type="ECO:0000256" key="1">
    <source>
        <dbReference type="ARBA" id="ARBA00004974"/>
    </source>
</evidence>
<dbReference type="Proteomes" id="UP000198501">
    <property type="component" value="Unassembled WGS sequence"/>
</dbReference>
<evidence type="ECO:0000256" key="11">
    <source>
        <dbReference type="ARBA" id="ARBA00023052"/>
    </source>
</evidence>
<name>A0A1G6X8D6_9GAMM</name>
<dbReference type="UniPathway" id="UPA00049">
    <property type="reaction ID" value="UER00059"/>
</dbReference>
<protein>
    <recommendedName>
        <fullName evidence="4 14">Acetolactate synthase</fullName>
        <ecNumber evidence="4 14">2.2.1.6</ecNumber>
    </recommendedName>
</protein>
<evidence type="ECO:0000313" key="19">
    <source>
        <dbReference type="EMBL" id="SDD74371.1"/>
    </source>
</evidence>
<keyword evidence="12 14" id="KW-0100">Branched-chain amino acid biosynthesis</keyword>
<dbReference type="InterPro" id="IPR011766">
    <property type="entry name" value="TPP_enzyme_TPP-bd"/>
</dbReference>
<evidence type="ECO:0000259" key="15">
    <source>
        <dbReference type="Pfam" id="PF00205"/>
    </source>
</evidence>
<comment type="pathway">
    <text evidence="1 14">Amino-acid biosynthesis; L-isoleucine biosynthesis; L-isoleucine from 2-oxobutanoate: step 1/4.</text>
</comment>
<keyword evidence="8 14" id="KW-0479">Metal-binding</keyword>
<evidence type="ECO:0000256" key="3">
    <source>
        <dbReference type="ARBA" id="ARBA00007812"/>
    </source>
</evidence>
<dbReference type="Gene3D" id="3.40.50.970">
    <property type="match status" value="2"/>
</dbReference>
<reference evidence="18" key="1">
    <citation type="journal article" date="2014" name="Int. J. Syst. Evol. Microbiol.">
        <title>Complete genome of a new Firmicutes species belonging to the dominant human colonic microbiota ('Ruminococcus bicirculans') reveals two chromosomes and a selective capacity to utilize plant glucans.</title>
        <authorList>
            <consortium name="NISC Comparative Sequencing Program"/>
            <person name="Wegmann U."/>
            <person name="Louis P."/>
            <person name="Goesmann A."/>
            <person name="Henrissat B."/>
            <person name="Duncan S.H."/>
            <person name="Flint H.J."/>
        </authorList>
    </citation>
    <scope>NUCLEOTIDE SEQUENCE</scope>
    <source>
        <strain evidence="18">NBRC 103191</strain>
    </source>
</reference>
<dbReference type="CDD" id="cd07035">
    <property type="entry name" value="TPP_PYR_POX_like"/>
    <property type="match status" value="1"/>
</dbReference>
<keyword evidence="9" id="KW-0274">FAD</keyword>
<comment type="similarity">
    <text evidence="3 14">Belongs to the TPP enzyme family.</text>
</comment>
<dbReference type="CDD" id="cd02015">
    <property type="entry name" value="TPP_AHAS"/>
    <property type="match status" value="1"/>
</dbReference>
<reference evidence="19 20" key="2">
    <citation type="submission" date="2016-10" db="EMBL/GenBank/DDBJ databases">
        <authorList>
            <person name="de Groot N.N."/>
        </authorList>
    </citation>
    <scope>NUCLEOTIDE SEQUENCE [LARGE SCALE GENOMIC DNA]</scope>
    <source>
        <strain evidence="19 20">DSM 23406</strain>
    </source>
</reference>
<dbReference type="GO" id="GO:0003984">
    <property type="term" value="F:acetolactate synthase activity"/>
    <property type="evidence" value="ECO:0007669"/>
    <property type="project" value="UniProtKB-EC"/>
</dbReference>
<dbReference type="GO" id="GO:0009099">
    <property type="term" value="P:L-valine biosynthetic process"/>
    <property type="evidence" value="ECO:0007669"/>
    <property type="project" value="UniProtKB-UniPathway"/>
</dbReference>
<keyword evidence="10 14" id="KW-0460">Magnesium</keyword>
<comment type="cofactor">
    <cofactor evidence="14">
        <name>Mg(2+)</name>
        <dbReference type="ChEBI" id="CHEBI:18420"/>
    </cofactor>
    <text evidence="14">Binds 1 Mg(2+) ion per subunit.</text>
</comment>
<feature type="domain" description="Thiamine pyrophosphate enzyme central" evidence="15">
    <location>
        <begin position="268"/>
        <end position="402"/>
    </location>
</feature>
<dbReference type="InterPro" id="IPR029061">
    <property type="entry name" value="THDP-binding"/>
</dbReference>
<evidence type="ECO:0000256" key="5">
    <source>
        <dbReference type="ARBA" id="ARBA00022605"/>
    </source>
</evidence>
<reference evidence="18" key="4">
    <citation type="submission" date="2023-01" db="EMBL/GenBank/DDBJ databases">
        <title>Draft genome sequence of Psychrobacter pacificensis strain NBRC 103191.</title>
        <authorList>
            <person name="Sun Q."/>
            <person name="Mori K."/>
        </authorList>
    </citation>
    <scope>NUCLEOTIDE SEQUENCE</scope>
    <source>
        <strain evidence="18">NBRC 103191</strain>
    </source>
</reference>
<dbReference type="InterPro" id="IPR029035">
    <property type="entry name" value="DHS-like_NAD/FAD-binding_dom"/>
</dbReference>
<comment type="pathway">
    <text evidence="2 14">Amino-acid biosynthesis; L-valine biosynthesis; L-valine from pyruvate: step 1/4.</text>
</comment>
<evidence type="ECO:0000256" key="12">
    <source>
        <dbReference type="ARBA" id="ARBA00023304"/>
    </source>
</evidence>
<dbReference type="Pfam" id="PF02776">
    <property type="entry name" value="TPP_enzyme_N"/>
    <property type="match status" value="1"/>
</dbReference>
<dbReference type="EMBL" id="FNAL01000007">
    <property type="protein sequence ID" value="SDD74371.1"/>
    <property type="molecule type" value="Genomic_DNA"/>
</dbReference>
<dbReference type="InterPro" id="IPR039368">
    <property type="entry name" value="AHAS_TPP"/>
</dbReference>
<dbReference type="EMBL" id="BSOK01000061">
    <property type="protein sequence ID" value="GLR30070.1"/>
    <property type="molecule type" value="Genomic_DNA"/>
</dbReference>
<evidence type="ECO:0000256" key="10">
    <source>
        <dbReference type="ARBA" id="ARBA00022842"/>
    </source>
</evidence>
<dbReference type="EC" id="2.2.1.6" evidence="4 14"/>
<keyword evidence="7 14" id="KW-0808">Transferase</keyword>
<keyword evidence="6" id="KW-0285">Flavoprotein</keyword>
<sequence>MDKNWHPSYERENNTYKGLSSVITYCEFSPQKKVMTVTQTTQSPNMTGHTQTGNAAKNFEEKQQRLAEGSAQPVMLSGAEMLVQALTDEGVKYIFGYPGGAVLHIYDALFQQEAIEHILVRHEQAAGHMADAYSRVTGETGVVLATSGPGATNTVTAIATAFMDSVPMVVISGQVPSSLIGEDAFQETDMVGVSRPIVKHSFQVRHASEIPMIVKKAFHIAQSGRPGPVVIDVPKDMTAPSEKFAYKYPEEVFIRSYQPSLKGHNGQIKKAVETLLSAQRPVVYAGGGVIWSNAHEELTDLAHRLNLPVTNTLMGLGAFPGSDRQFLGMLGMHGTYEANMTMHHADVILAVGARFDDRVTNNVKKFCPNATIIHIDIDPASISKTILAHIPIVGDVKSVLTDMLEIVGEDKQLEQHALLDWWSQINEWRKRHGLRYDTSTDNGIKPQSVVQALDKVTNSNAIITSDVGQHQMFAALYYTYNEPRQWLNSGGLGTMGVGLPYAMAAKLANPERDVVCITGEGSIQMNIQELSTCLQYDLPVKILNLNNAQLGMVKQWQDMLYEGRHAQSYMNSLPDFVKLAESYGHVGIKITDPDTMEEQLAEAMAMKDKLVFIDVYVDRNEHVYPMQIAGQAMRDMWLTKGERT</sequence>
<evidence type="ECO:0000256" key="4">
    <source>
        <dbReference type="ARBA" id="ARBA00013145"/>
    </source>
</evidence>
<dbReference type="InterPro" id="IPR012000">
    <property type="entry name" value="Thiamin_PyroP_enz_cen_dom"/>
</dbReference>
<reference evidence="21" key="3">
    <citation type="journal article" date="2019" name="Int. J. Syst. Evol. Microbiol.">
        <title>The Global Catalogue of Microorganisms (GCM) 10K type strain sequencing project: providing services to taxonomists for standard genome sequencing and annotation.</title>
        <authorList>
            <consortium name="The Broad Institute Genomics Platform"/>
            <consortium name="The Broad Institute Genome Sequencing Center for Infectious Disease"/>
            <person name="Wu L."/>
            <person name="Ma J."/>
        </authorList>
    </citation>
    <scope>NUCLEOTIDE SEQUENCE [LARGE SCALE GENOMIC DNA]</scope>
    <source>
        <strain evidence="21">NBRC 103191</strain>
    </source>
</reference>
<evidence type="ECO:0000256" key="14">
    <source>
        <dbReference type="RuleBase" id="RU003591"/>
    </source>
</evidence>
<evidence type="ECO:0000313" key="18">
    <source>
        <dbReference type="EMBL" id="GLR30070.1"/>
    </source>
</evidence>
<dbReference type="GO" id="GO:0005948">
    <property type="term" value="C:acetolactate synthase complex"/>
    <property type="evidence" value="ECO:0007669"/>
    <property type="project" value="TreeGrafter"/>
</dbReference>
<accession>A0A1G6X8D6</accession>
<dbReference type="NCBIfam" id="TIGR00118">
    <property type="entry name" value="acolac_lg"/>
    <property type="match status" value="1"/>
</dbReference>
<dbReference type="GO" id="GO:0009097">
    <property type="term" value="P:isoleucine biosynthetic process"/>
    <property type="evidence" value="ECO:0007669"/>
    <property type="project" value="UniProtKB-UniPathway"/>
</dbReference>
<evidence type="ECO:0000256" key="2">
    <source>
        <dbReference type="ARBA" id="ARBA00005025"/>
    </source>
</evidence>
<evidence type="ECO:0000256" key="7">
    <source>
        <dbReference type="ARBA" id="ARBA00022679"/>
    </source>
</evidence>
<evidence type="ECO:0000313" key="21">
    <source>
        <dbReference type="Proteomes" id="UP001156645"/>
    </source>
</evidence>
<feature type="domain" description="Thiamine pyrophosphate enzyme N-terminal TPP-binding" evidence="17">
    <location>
        <begin position="77"/>
        <end position="190"/>
    </location>
</feature>
<dbReference type="AlphaFoldDB" id="A0A1G6X8D6"/>
<organism evidence="19 20">
    <name type="scientific">Psychrobacter pacificensis</name>
    <dbReference type="NCBI Taxonomy" id="112002"/>
    <lineage>
        <taxon>Bacteria</taxon>
        <taxon>Pseudomonadati</taxon>
        <taxon>Pseudomonadota</taxon>
        <taxon>Gammaproteobacteria</taxon>
        <taxon>Moraxellales</taxon>
        <taxon>Moraxellaceae</taxon>
        <taxon>Psychrobacter</taxon>
    </lineage>
</organism>
<keyword evidence="11 14" id="KW-0786">Thiamine pyrophosphate</keyword>
<dbReference type="Gene3D" id="3.40.50.1220">
    <property type="entry name" value="TPP-binding domain"/>
    <property type="match status" value="1"/>
</dbReference>
<gene>
    <name evidence="18" type="primary">ilvI</name>
    <name evidence="18" type="ORF">GCM10007915_23090</name>
    <name evidence="19" type="ORF">SAMN05660405_01234</name>
</gene>
<dbReference type="Pfam" id="PF00205">
    <property type="entry name" value="TPP_enzyme_M"/>
    <property type="match status" value="1"/>
</dbReference>
<evidence type="ECO:0000256" key="6">
    <source>
        <dbReference type="ARBA" id="ARBA00022630"/>
    </source>
</evidence>
<comment type="cofactor">
    <cofactor evidence="14">
        <name>thiamine diphosphate</name>
        <dbReference type="ChEBI" id="CHEBI:58937"/>
    </cofactor>
    <text evidence="14">Binds 1 thiamine pyrophosphate per subunit.</text>
</comment>
<dbReference type="NCBIfam" id="NF005058">
    <property type="entry name" value="PRK06466.1"/>
    <property type="match status" value="1"/>
</dbReference>
<dbReference type="GO" id="GO:0030976">
    <property type="term" value="F:thiamine pyrophosphate binding"/>
    <property type="evidence" value="ECO:0007669"/>
    <property type="project" value="UniProtKB-UniRule"/>
</dbReference>
<evidence type="ECO:0000259" key="16">
    <source>
        <dbReference type="Pfam" id="PF02775"/>
    </source>
</evidence>
<evidence type="ECO:0000256" key="9">
    <source>
        <dbReference type="ARBA" id="ARBA00022827"/>
    </source>
</evidence>
<dbReference type="InterPro" id="IPR012846">
    <property type="entry name" value="Acetolactate_synth_lsu"/>
</dbReference>
<dbReference type="PANTHER" id="PTHR18968">
    <property type="entry name" value="THIAMINE PYROPHOSPHATE ENZYMES"/>
    <property type="match status" value="1"/>
</dbReference>
<proteinExistence type="inferred from homology"/>
<dbReference type="FunFam" id="3.40.50.970:FF:000007">
    <property type="entry name" value="Acetolactate synthase"/>
    <property type="match status" value="1"/>
</dbReference>
<evidence type="ECO:0000259" key="17">
    <source>
        <dbReference type="Pfam" id="PF02776"/>
    </source>
</evidence>
<dbReference type="FunFam" id="3.40.50.970:FF:000016">
    <property type="entry name" value="Acetolactate synthase"/>
    <property type="match status" value="1"/>
</dbReference>
<dbReference type="GO" id="GO:0000287">
    <property type="term" value="F:magnesium ion binding"/>
    <property type="evidence" value="ECO:0007669"/>
    <property type="project" value="UniProtKB-UniRule"/>
</dbReference>
<dbReference type="Pfam" id="PF02775">
    <property type="entry name" value="TPP_enzyme_C"/>
    <property type="match status" value="1"/>
</dbReference>
<dbReference type="InterPro" id="IPR012001">
    <property type="entry name" value="Thiamin_PyroP_enz_TPP-bd_dom"/>
</dbReference>